<dbReference type="Proteomes" id="UP000011087">
    <property type="component" value="Unassembled WGS sequence"/>
</dbReference>
<keyword evidence="4" id="KW-1185">Reference proteome</keyword>
<dbReference type="KEGG" id="gtt:GUITHDRAFT_88116"/>
<feature type="repeat" description="ANK" evidence="1">
    <location>
        <begin position="185"/>
        <end position="217"/>
    </location>
</feature>
<dbReference type="EMBL" id="JH993017">
    <property type="protein sequence ID" value="EKX42324.1"/>
    <property type="molecule type" value="Genomic_DNA"/>
</dbReference>
<keyword evidence="1" id="KW-0040">ANK repeat</keyword>
<organism evidence="2">
    <name type="scientific">Guillardia theta (strain CCMP2712)</name>
    <name type="common">Cryptophyte</name>
    <dbReference type="NCBI Taxonomy" id="905079"/>
    <lineage>
        <taxon>Eukaryota</taxon>
        <taxon>Cryptophyceae</taxon>
        <taxon>Pyrenomonadales</taxon>
        <taxon>Geminigeraceae</taxon>
        <taxon>Guillardia</taxon>
    </lineage>
</organism>
<dbReference type="PaxDb" id="55529-EKX42324"/>
<feature type="non-terminal residue" evidence="2">
    <location>
        <position position="307"/>
    </location>
</feature>
<dbReference type="OrthoDB" id="194358at2759"/>
<feature type="repeat" description="ANK" evidence="1">
    <location>
        <begin position="284"/>
        <end position="307"/>
    </location>
</feature>
<dbReference type="InterPro" id="IPR002110">
    <property type="entry name" value="Ankyrin_rpt"/>
</dbReference>
<dbReference type="PROSITE" id="PS50088">
    <property type="entry name" value="ANK_REPEAT"/>
    <property type="match status" value="3"/>
</dbReference>
<dbReference type="GO" id="GO:0005249">
    <property type="term" value="F:voltage-gated potassium channel activity"/>
    <property type="evidence" value="ECO:0007669"/>
    <property type="project" value="InterPro"/>
</dbReference>
<dbReference type="PROSITE" id="PS50297">
    <property type="entry name" value="ANK_REP_REGION"/>
    <property type="match status" value="3"/>
</dbReference>
<name>L1J2H7_GUITC</name>
<reference evidence="2 4" key="1">
    <citation type="journal article" date="2012" name="Nature">
        <title>Algal genomes reveal evolutionary mosaicism and the fate of nucleomorphs.</title>
        <authorList>
            <consortium name="DOE Joint Genome Institute"/>
            <person name="Curtis B.A."/>
            <person name="Tanifuji G."/>
            <person name="Burki F."/>
            <person name="Gruber A."/>
            <person name="Irimia M."/>
            <person name="Maruyama S."/>
            <person name="Arias M.C."/>
            <person name="Ball S.G."/>
            <person name="Gile G.H."/>
            <person name="Hirakawa Y."/>
            <person name="Hopkins J.F."/>
            <person name="Kuo A."/>
            <person name="Rensing S.A."/>
            <person name="Schmutz J."/>
            <person name="Symeonidi A."/>
            <person name="Elias M."/>
            <person name="Eveleigh R.J."/>
            <person name="Herman E.K."/>
            <person name="Klute M.J."/>
            <person name="Nakayama T."/>
            <person name="Obornik M."/>
            <person name="Reyes-Prieto A."/>
            <person name="Armbrust E.V."/>
            <person name="Aves S.J."/>
            <person name="Beiko R.G."/>
            <person name="Coutinho P."/>
            <person name="Dacks J.B."/>
            <person name="Durnford D.G."/>
            <person name="Fast N.M."/>
            <person name="Green B.R."/>
            <person name="Grisdale C.J."/>
            <person name="Hempel F."/>
            <person name="Henrissat B."/>
            <person name="Hoppner M.P."/>
            <person name="Ishida K."/>
            <person name="Kim E."/>
            <person name="Koreny L."/>
            <person name="Kroth P.G."/>
            <person name="Liu Y."/>
            <person name="Malik S.B."/>
            <person name="Maier U.G."/>
            <person name="McRose D."/>
            <person name="Mock T."/>
            <person name="Neilson J.A."/>
            <person name="Onodera N.T."/>
            <person name="Poole A.M."/>
            <person name="Pritham E.J."/>
            <person name="Richards T.A."/>
            <person name="Rocap G."/>
            <person name="Roy S.W."/>
            <person name="Sarai C."/>
            <person name="Schaack S."/>
            <person name="Shirato S."/>
            <person name="Slamovits C.H."/>
            <person name="Spencer D.F."/>
            <person name="Suzuki S."/>
            <person name="Worden A.Z."/>
            <person name="Zauner S."/>
            <person name="Barry K."/>
            <person name="Bell C."/>
            <person name="Bharti A.K."/>
            <person name="Crow J.A."/>
            <person name="Grimwood J."/>
            <person name="Kramer R."/>
            <person name="Lindquist E."/>
            <person name="Lucas S."/>
            <person name="Salamov A."/>
            <person name="McFadden G.I."/>
            <person name="Lane C.E."/>
            <person name="Keeling P.J."/>
            <person name="Gray M.W."/>
            <person name="Grigoriev I.V."/>
            <person name="Archibald J.M."/>
        </authorList>
    </citation>
    <scope>NUCLEOTIDE SEQUENCE</scope>
    <source>
        <strain evidence="2 4">CCMP2712</strain>
    </source>
</reference>
<dbReference type="Pfam" id="PF12796">
    <property type="entry name" value="Ank_2"/>
    <property type="match status" value="2"/>
</dbReference>
<feature type="repeat" description="ANK" evidence="1">
    <location>
        <begin position="87"/>
        <end position="119"/>
    </location>
</feature>
<dbReference type="InterPro" id="IPR045319">
    <property type="entry name" value="KAT/AKT"/>
</dbReference>
<dbReference type="InterPro" id="IPR036770">
    <property type="entry name" value="Ankyrin_rpt-contain_sf"/>
</dbReference>
<dbReference type="OMA" id="NCRDANG"/>
<gene>
    <name evidence="2" type="ORF">GUITHDRAFT_88116</name>
</gene>
<dbReference type="PANTHER" id="PTHR45743">
    <property type="entry name" value="POTASSIUM CHANNEL AKT1"/>
    <property type="match status" value="1"/>
</dbReference>
<dbReference type="eggNOG" id="KOG0498">
    <property type="taxonomic scope" value="Eukaryota"/>
</dbReference>
<dbReference type="EnsemblProtists" id="EKX42324">
    <property type="protein sequence ID" value="EKX42324"/>
    <property type="gene ID" value="GUITHDRAFT_88116"/>
</dbReference>
<evidence type="ECO:0000313" key="3">
    <source>
        <dbReference type="EnsemblProtists" id="EKX42324"/>
    </source>
</evidence>
<sequence length="307" mass="33962">MEIITKNILSNFNLDVYGNDIVDSERTVVEENEDPDAIALRKLIQDTVKRRQEEAFLSLSYAATAGDIEEVKRVLRKGVGINSCNYDGKTVLHMAASEGNFRVVELLLEEGALKNQKDSRWGRTPLQDAVENGHVHVAEQIHYKGGLLPQSAGPEQICKAASSGDTDKMERFLKIGLHVDETDSNGRTALHVAACEGQVEATKFLLQHRASVSIKDKYKNTALHDAVRHGHDQLAALLRAQNQTLSLPSPEAGVFLCKFAFRNEEQQIQRFLANGVEVNEPNYDGRTALHIAACEGHLGLVKFLLGR</sequence>
<evidence type="ECO:0000313" key="4">
    <source>
        <dbReference type="Proteomes" id="UP000011087"/>
    </source>
</evidence>
<dbReference type="RefSeq" id="XP_005829304.1">
    <property type="nucleotide sequence ID" value="XM_005829247.1"/>
</dbReference>
<dbReference type="Pfam" id="PF13637">
    <property type="entry name" value="Ank_4"/>
    <property type="match status" value="1"/>
</dbReference>
<reference evidence="3" key="3">
    <citation type="submission" date="2016-03" db="UniProtKB">
        <authorList>
            <consortium name="EnsemblProtists"/>
        </authorList>
    </citation>
    <scope>IDENTIFICATION</scope>
</reference>
<dbReference type="PANTHER" id="PTHR45743:SF2">
    <property type="entry name" value="POTASSIUM CHANNEL AKT1"/>
    <property type="match status" value="1"/>
</dbReference>
<dbReference type="GeneID" id="17298950"/>
<dbReference type="Gene3D" id="1.25.40.20">
    <property type="entry name" value="Ankyrin repeat-containing domain"/>
    <property type="match status" value="3"/>
</dbReference>
<dbReference type="SUPFAM" id="SSF48403">
    <property type="entry name" value="Ankyrin repeat"/>
    <property type="match status" value="1"/>
</dbReference>
<dbReference type="SMART" id="SM00248">
    <property type="entry name" value="ANK"/>
    <property type="match status" value="6"/>
</dbReference>
<proteinExistence type="predicted"/>
<dbReference type="HOGENOM" id="CLU_000134_18_0_1"/>
<protein>
    <submittedName>
        <fullName evidence="2 3">Uncharacterized protein</fullName>
    </submittedName>
</protein>
<accession>L1J2H7</accession>
<dbReference type="STRING" id="905079.L1J2H7"/>
<dbReference type="AlphaFoldDB" id="L1J2H7"/>
<evidence type="ECO:0000313" key="2">
    <source>
        <dbReference type="EMBL" id="EKX42324.1"/>
    </source>
</evidence>
<reference evidence="4" key="2">
    <citation type="submission" date="2012-11" db="EMBL/GenBank/DDBJ databases">
        <authorList>
            <person name="Kuo A."/>
            <person name="Curtis B.A."/>
            <person name="Tanifuji G."/>
            <person name="Burki F."/>
            <person name="Gruber A."/>
            <person name="Irimia M."/>
            <person name="Maruyama S."/>
            <person name="Arias M.C."/>
            <person name="Ball S.G."/>
            <person name="Gile G.H."/>
            <person name="Hirakawa Y."/>
            <person name="Hopkins J.F."/>
            <person name="Rensing S.A."/>
            <person name="Schmutz J."/>
            <person name="Symeonidi A."/>
            <person name="Elias M."/>
            <person name="Eveleigh R.J."/>
            <person name="Herman E.K."/>
            <person name="Klute M.J."/>
            <person name="Nakayama T."/>
            <person name="Obornik M."/>
            <person name="Reyes-Prieto A."/>
            <person name="Armbrust E.V."/>
            <person name="Aves S.J."/>
            <person name="Beiko R.G."/>
            <person name="Coutinho P."/>
            <person name="Dacks J.B."/>
            <person name="Durnford D.G."/>
            <person name="Fast N.M."/>
            <person name="Green B.R."/>
            <person name="Grisdale C."/>
            <person name="Hempe F."/>
            <person name="Henrissat B."/>
            <person name="Hoppner M.P."/>
            <person name="Ishida K.-I."/>
            <person name="Kim E."/>
            <person name="Koreny L."/>
            <person name="Kroth P.G."/>
            <person name="Liu Y."/>
            <person name="Malik S.-B."/>
            <person name="Maier U.G."/>
            <person name="McRose D."/>
            <person name="Mock T."/>
            <person name="Neilson J.A."/>
            <person name="Onodera N.T."/>
            <person name="Poole A.M."/>
            <person name="Pritham E.J."/>
            <person name="Richards T.A."/>
            <person name="Rocap G."/>
            <person name="Roy S.W."/>
            <person name="Sarai C."/>
            <person name="Schaack S."/>
            <person name="Shirato S."/>
            <person name="Slamovits C.H."/>
            <person name="Spencer D.F."/>
            <person name="Suzuki S."/>
            <person name="Worden A.Z."/>
            <person name="Zauner S."/>
            <person name="Barry K."/>
            <person name="Bell C."/>
            <person name="Bharti A.K."/>
            <person name="Crow J.A."/>
            <person name="Grimwood J."/>
            <person name="Kramer R."/>
            <person name="Lindquist E."/>
            <person name="Lucas S."/>
            <person name="Salamov A."/>
            <person name="McFadden G.I."/>
            <person name="Lane C.E."/>
            <person name="Keeling P.J."/>
            <person name="Gray M.W."/>
            <person name="Grigoriev I.V."/>
            <person name="Archibald J.M."/>
        </authorList>
    </citation>
    <scope>NUCLEOTIDE SEQUENCE</scope>
    <source>
        <strain evidence="4">CCMP2712</strain>
    </source>
</reference>
<evidence type="ECO:0000256" key="1">
    <source>
        <dbReference type="PROSITE-ProRule" id="PRU00023"/>
    </source>
</evidence>